<dbReference type="AlphaFoldDB" id="A0A517PNB3"/>
<dbReference type="PROSITE" id="PS51257">
    <property type="entry name" value="PROKAR_LIPOPROTEIN"/>
    <property type="match status" value="1"/>
</dbReference>
<keyword evidence="1" id="KW-0732">Signal</keyword>
<feature type="signal peptide" evidence="1">
    <location>
        <begin position="1"/>
        <end position="20"/>
    </location>
</feature>
<evidence type="ECO:0000313" key="3">
    <source>
        <dbReference type="Proteomes" id="UP000320421"/>
    </source>
</evidence>
<protein>
    <recommendedName>
        <fullName evidence="4">Carboxypeptidase regulatory-like domain-containing protein</fullName>
    </recommendedName>
</protein>
<dbReference type="OrthoDB" id="214323at2"/>
<reference evidence="2 3" key="1">
    <citation type="submission" date="2019-02" db="EMBL/GenBank/DDBJ databases">
        <title>Deep-cultivation of Planctomycetes and their phenomic and genomic characterization uncovers novel biology.</title>
        <authorList>
            <person name="Wiegand S."/>
            <person name="Jogler M."/>
            <person name="Boedeker C."/>
            <person name="Pinto D."/>
            <person name="Vollmers J."/>
            <person name="Rivas-Marin E."/>
            <person name="Kohn T."/>
            <person name="Peeters S.H."/>
            <person name="Heuer A."/>
            <person name="Rast P."/>
            <person name="Oberbeckmann S."/>
            <person name="Bunk B."/>
            <person name="Jeske O."/>
            <person name="Meyerdierks A."/>
            <person name="Storesund J.E."/>
            <person name="Kallscheuer N."/>
            <person name="Luecker S."/>
            <person name="Lage O.M."/>
            <person name="Pohl T."/>
            <person name="Merkel B.J."/>
            <person name="Hornburger P."/>
            <person name="Mueller R.-W."/>
            <person name="Bruemmer F."/>
            <person name="Labrenz M."/>
            <person name="Spormann A.M."/>
            <person name="Op den Camp H."/>
            <person name="Overmann J."/>
            <person name="Amann R."/>
            <person name="Jetten M.S.M."/>
            <person name="Mascher T."/>
            <person name="Medema M.H."/>
            <person name="Devos D.P."/>
            <person name="Kaster A.-K."/>
            <person name="Ovreas L."/>
            <person name="Rohde M."/>
            <person name="Galperin M.Y."/>
            <person name="Jogler C."/>
        </authorList>
    </citation>
    <scope>NUCLEOTIDE SEQUENCE [LARGE SCALE GENOMIC DNA]</scope>
    <source>
        <strain evidence="2 3">HG66A1</strain>
    </source>
</reference>
<evidence type="ECO:0000313" key="2">
    <source>
        <dbReference type="EMBL" id="QDT20866.1"/>
    </source>
</evidence>
<name>A0A517PNB3_9PLAN</name>
<dbReference type="Proteomes" id="UP000320421">
    <property type="component" value="Chromosome"/>
</dbReference>
<evidence type="ECO:0000256" key="1">
    <source>
        <dbReference type="SAM" id="SignalP"/>
    </source>
</evidence>
<dbReference type="RefSeq" id="WP_145184273.1">
    <property type="nucleotide sequence ID" value="NZ_CP036266.1"/>
</dbReference>
<sequence length="152" mass="16409" precursor="true">MNSKQVSISLCFCLVLSALTGCGSSNEYPRAAVRGIVTLDGDPLSQGVIRFIPDGENEGPQASASIREGIFNVPVDFGPVVGTNRIEIISTDDGGFPEDDEEAFKRLKAEGIKRIEVVKVPPQYNKQSKLTKSISAEQDNDFIFALTSTAKK</sequence>
<organism evidence="2 3">
    <name type="scientific">Gimesia chilikensis</name>
    <dbReference type="NCBI Taxonomy" id="2605989"/>
    <lineage>
        <taxon>Bacteria</taxon>
        <taxon>Pseudomonadati</taxon>
        <taxon>Planctomycetota</taxon>
        <taxon>Planctomycetia</taxon>
        <taxon>Planctomycetales</taxon>
        <taxon>Planctomycetaceae</taxon>
        <taxon>Gimesia</taxon>
    </lineage>
</organism>
<keyword evidence="3" id="KW-1185">Reference proteome</keyword>
<gene>
    <name evidence="2" type="ORF">HG66A1_26560</name>
</gene>
<dbReference type="EMBL" id="CP036266">
    <property type="protein sequence ID" value="QDT20866.1"/>
    <property type="molecule type" value="Genomic_DNA"/>
</dbReference>
<proteinExistence type="predicted"/>
<feature type="chain" id="PRO_5021915571" description="Carboxypeptidase regulatory-like domain-containing protein" evidence="1">
    <location>
        <begin position="21"/>
        <end position="152"/>
    </location>
</feature>
<evidence type="ECO:0008006" key="4">
    <source>
        <dbReference type="Google" id="ProtNLM"/>
    </source>
</evidence>
<accession>A0A517PNB3</accession>